<dbReference type="Pfam" id="PF26356">
    <property type="entry name" value="Pelota_N"/>
    <property type="match status" value="1"/>
</dbReference>
<dbReference type="SUPFAM" id="SSF53137">
    <property type="entry name" value="Translational machinery components"/>
    <property type="match status" value="1"/>
</dbReference>
<sequence length="349" mass="39042">MITKNIDENLISVIPEDSDDLLNLRRIIKENDKVIGDTTRVLKQDKDYSRPDKGERIKVRIALTVEKISLDDVLDRLRIGGTISESSNESVPHGSHHSFILKINDGITISKKKWLPFEKNLLESSNNQVGFVLVAIDTGDSGIARLRGTHLEFMPNIYSGSGGKRYKTNFNIEKFFEQVQQAVSTILKEGDKIVIFGPGETKKRFANFIQKSQNFQKFKVQVVEGIDSGGEDGIYTFTKSNTMKEIMSDSKLARVSSIIDEVMLLANKKSKKFTMGFDETFNANQMGAVESLVFSDKAIQDDEQKMIDFLNDVESKGVKMYSVDSSTDIGLRVTGLGGIVSLLRYSIES</sequence>
<dbReference type="Proteomes" id="UP000029387">
    <property type="component" value="Unassembled WGS sequence"/>
</dbReference>
<evidence type="ECO:0000256" key="1">
    <source>
        <dbReference type="ARBA" id="ARBA00001968"/>
    </source>
</evidence>
<dbReference type="AlphaFoldDB" id="A0A087RZ69"/>
<comment type="subunit">
    <text evidence="9">Monomer.</text>
</comment>
<dbReference type="PATRIC" id="fig|1502295.3.peg.948"/>
<evidence type="ECO:0000256" key="9">
    <source>
        <dbReference type="HAMAP-Rule" id="MF_01853"/>
    </source>
</evidence>
<dbReference type="InterPro" id="IPR042226">
    <property type="entry name" value="eFR1_2_sf"/>
</dbReference>
<keyword evidence="7 9" id="KW-0255">Endonuclease</keyword>
<dbReference type="GO" id="GO:0046872">
    <property type="term" value="F:metal ion binding"/>
    <property type="evidence" value="ECO:0007669"/>
    <property type="project" value="UniProtKB-UniRule"/>
</dbReference>
<dbReference type="GO" id="GO:0016787">
    <property type="term" value="F:hydrolase activity"/>
    <property type="evidence" value="ECO:0007669"/>
    <property type="project" value="UniProtKB-KW"/>
</dbReference>
<evidence type="ECO:0000313" key="11">
    <source>
        <dbReference type="EMBL" id="KFM18773.1"/>
    </source>
</evidence>
<dbReference type="InterPro" id="IPR005140">
    <property type="entry name" value="eRF1_Pelota-like_N"/>
</dbReference>
<comment type="similarity">
    <text evidence="3 9">Belongs to the eukaryotic release factor 1 family. Pelota subfamily.</text>
</comment>
<dbReference type="GO" id="GO:0032790">
    <property type="term" value="P:ribosome disassembly"/>
    <property type="evidence" value="ECO:0007669"/>
    <property type="project" value="TreeGrafter"/>
</dbReference>
<protein>
    <recommendedName>
        <fullName evidence="9">Protein pelota homolog</fullName>
        <ecNumber evidence="9">3.1.-.-</ecNumber>
    </recommendedName>
</protein>
<dbReference type="InterPro" id="IPR004405">
    <property type="entry name" value="TF_pelota"/>
</dbReference>
<comment type="function">
    <text evidence="9">May function in recognizing stalled ribosomes, interact with stem-loop structures in stalled mRNA molecules, and effect endonucleolytic cleavage of the mRNA. May play a role in the release non-functional ribosomes and degradation of damaged mRNAs. Has endoribonuclease activity.</text>
</comment>
<name>A0A087RZ69_9ARCH</name>
<dbReference type="GO" id="GO:0071025">
    <property type="term" value="P:RNA surveillance"/>
    <property type="evidence" value="ECO:0007669"/>
    <property type="project" value="InterPro"/>
</dbReference>
<feature type="domain" description="eRF1/Pelota-like N-terminal" evidence="10">
    <location>
        <begin position="3"/>
        <end position="127"/>
    </location>
</feature>
<dbReference type="Gene3D" id="2.30.30.870">
    <property type="entry name" value="Pelota, domain A"/>
    <property type="match status" value="1"/>
</dbReference>
<dbReference type="Gene3D" id="3.30.1330.30">
    <property type="match status" value="1"/>
</dbReference>
<dbReference type="SUPFAM" id="SSF159065">
    <property type="entry name" value="Dom34/Pelota N-terminal domain-like"/>
    <property type="match status" value="1"/>
</dbReference>
<accession>A0A087RZ69</accession>
<dbReference type="InterPro" id="IPR029064">
    <property type="entry name" value="Ribosomal_eL30-like_sf"/>
</dbReference>
<keyword evidence="5 9" id="KW-0540">Nuclease</keyword>
<evidence type="ECO:0000256" key="5">
    <source>
        <dbReference type="ARBA" id="ARBA00022722"/>
    </source>
</evidence>
<evidence type="ECO:0000313" key="12">
    <source>
        <dbReference type="Proteomes" id="UP000029387"/>
    </source>
</evidence>
<dbReference type="EC" id="3.1.-.-" evidence="9"/>
<dbReference type="GO" id="GO:0004519">
    <property type="term" value="F:endonuclease activity"/>
    <property type="evidence" value="ECO:0007669"/>
    <property type="project" value="UniProtKB-UniRule"/>
</dbReference>
<dbReference type="HAMAP" id="MF_01853">
    <property type="entry name" value="PelO"/>
    <property type="match status" value="1"/>
</dbReference>
<evidence type="ECO:0000256" key="3">
    <source>
        <dbReference type="ARBA" id="ARBA00009504"/>
    </source>
</evidence>
<gene>
    <name evidence="9 11" type="primary">pelA</name>
    <name evidence="11" type="ORF">AAA799P11_00982</name>
</gene>
<evidence type="ECO:0000256" key="6">
    <source>
        <dbReference type="ARBA" id="ARBA00022723"/>
    </source>
</evidence>
<dbReference type="GO" id="GO:0070966">
    <property type="term" value="P:nuclear-transcribed mRNA catabolic process, no-go decay"/>
    <property type="evidence" value="ECO:0007669"/>
    <property type="project" value="InterPro"/>
</dbReference>
<organism evidence="11 12">
    <name type="scientific">Marine Group I thaumarchaeote SCGC AAA799-P11</name>
    <dbReference type="NCBI Taxonomy" id="1502295"/>
    <lineage>
        <taxon>Archaea</taxon>
        <taxon>Nitrososphaerota</taxon>
        <taxon>Marine Group I</taxon>
    </lineage>
</organism>
<dbReference type="InterPro" id="IPR005142">
    <property type="entry name" value="eRF1_3"/>
</dbReference>
<comment type="subcellular location">
    <subcellularLocation>
        <location evidence="2 9">Cytoplasm</location>
    </subcellularLocation>
</comment>
<evidence type="ECO:0000256" key="8">
    <source>
        <dbReference type="ARBA" id="ARBA00022801"/>
    </source>
</evidence>
<proteinExistence type="inferred from homology"/>
<evidence type="ECO:0000256" key="2">
    <source>
        <dbReference type="ARBA" id="ARBA00004496"/>
    </source>
</evidence>
<dbReference type="NCBIfam" id="TIGR00111">
    <property type="entry name" value="pelota"/>
    <property type="match status" value="1"/>
</dbReference>
<dbReference type="GO" id="GO:0070651">
    <property type="term" value="P:nonfunctional rRNA decay"/>
    <property type="evidence" value="ECO:0007669"/>
    <property type="project" value="TreeGrafter"/>
</dbReference>
<dbReference type="SMART" id="SM01194">
    <property type="entry name" value="eRF1_1"/>
    <property type="match status" value="1"/>
</dbReference>
<dbReference type="GO" id="GO:0005737">
    <property type="term" value="C:cytoplasm"/>
    <property type="evidence" value="ECO:0007669"/>
    <property type="project" value="UniProtKB-SubCell"/>
</dbReference>
<keyword evidence="4 9" id="KW-0963">Cytoplasm</keyword>
<dbReference type="Pfam" id="PF03465">
    <property type="entry name" value="eRF1_3"/>
    <property type="match status" value="1"/>
</dbReference>
<evidence type="ECO:0000256" key="7">
    <source>
        <dbReference type="ARBA" id="ARBA00022759"/>
    </source>
</evidence>
<keyword evidence="6 9" id="KW-0479">Metal-binding</keyword>
<dbReference type="GO" id="GO:0070481">
    <property type="term" value="P:nuclear-transcribed mRNA catabolic process, non-stop decay"/>
    <property type="evidence" value="ECO:0007669"/>
    <property type="project" value="InterPro"/>
</dbReference>
<dbReference type="InterPro" id="IPR058547">
    <property type="entry name" value="Pelota_N"/>
</dbReference>
<dbReference type="SUPFAM" id="SSF55315">
    <property type="entry name" value="L30e-like"/>
    <property type="match status" value="1"/>
</dbReference>
<dbReference type="PANTHER" id="PTHR10853:SF0">
    <property type="entry name" value="PROTEIN PELOTA HOMOLOG"/>
    <property type="match status" value="1"/>
</dbReference>
<keyword evidence="12" id="KW-1185">Reference proteome</keyword>
<dbReference type="InterPro" id="IPR038069">
    <property type="entry name" value="Pelota/DOM34_N"/>
</dbReference>
<comment type="domain">
    <text evidence="9">The N-terminal domain has the RNA-binding Sm fold. It harbors the endoribonuclease activity.</text>
</comment>
<dbReference type="FunFam" id="2.30.30.870:FF:000008">
    <property type="entry name" value="Protein pelota homolog"/>
    <property type="match status" value="1"/>
</dbReference>
<evidence type="ECO:0000256" key="4">
    <source>
        <dbReference type="ARBA" id="ARBA00022490"/>
    </source>
</evidence>
<dbReference type="PANTHER" id="PTHR10853">
    <property type="entry name" value="PELOTA"/>
    <property type="match status" value="1"/>
</dbReference>
<comment type="caution">
    <text evidence="11">The sequence shown here is derived from an EMBL/GenBank/DDBJ whole genome shotgun (WGS) entry which is preliminary data.</text>
</comment>
<dbReference type="EMBL" id="JOSZ01000014">
    <property type="protein sequence ID" value="KFM18773.1"/>
    <property type="molecule type" value="Genomic_DNA"/>
</dbReference>
<dbReference type="Gene3D" id="3.30.420.60">
    <property type="entry name" value="eRF1 domain 2"/>
    <property type="match status" value="1"/>
</dbReference>
<keyword evidence="8 9" id="KW-0378">Hydrolase</keyword>
<comment type="cofactor">
    <cofactor evidence="1 9">
        <name>a divalent metal cation</name>
        <dbReference type="ChEBI" id="CHEBI:60240"/>
    </cofactor>
</comment>
<reference evidence="11 12" key="1">
    <citation type="submission" date="2014-06" db="EMBL/GenBank/DDBJ databases">
        <authorList>
            <person name="Ngugi D.K."/>
            <person name="Blom J."/>
            <person name="Alam I."/>
            <person name="Rashid M."/>
            <person name="Baalawi W."/>
            <person name="Zhang G."/>
            <person name="Hikmawan T."/>
            <person name="Guan Y."/>
            <person name="Antunes A."/>
            <person name="Siam R."/>
            <person name="El-Dorry H."/>
            <person name="Bajic V."/>
            <person name="Stingl U."/>
        </authorList>
    </citation>
    <scope>NUCLEOTIDE SEQUENCE [LARGE SCALE GENOMIC DNA]</scope>
    <source>
        <strain evidence="11">SCGC AAA799-P11</strain>
    </source>
</reference>
<evidence type="ECO:0000259" key="10">
    <source>
        <dbReference type="SMART" id="SM01194"/>
    </source>
</evidence>
<dbReference type="InterPro" id="IPR023521">
    <property type="entry name" value="Pelota_arc"/>
</dbReference>